<keyword evidence="3" id="KW-1185">Reference proteome</keyword>
<evidence type="ECO:0000259" key="1">
    <source>
        <dbReference type="PROSITE" id="PS50846"/>
    </source>
</evidence>
<evidence type="ECO:0000313" key="3">
    <source>
        <dbReference type="Proteomes" id="UP000094969"/>
    </source>
</evidence>
<dbReference type="InterPro" id="IPR006121">
    <property type="entry name" value="HMA_dom"/>
</dbReference>
<dbReference type="SUPFAM" id="SSF55008">
    <property type="entry name" value="HMA, heavy metal-associated domain"/>
    <property type="match status" value="1"/>
</dbReference>
<dbReference type="EMBL" id="CP017147">
    <property type="protein sequence ID" value="AOO80290.1"/>
    <property type="molecule type" value="Genomic_DNA"/>
</dbReference>
<protein>
    <recommendedName>
        <fullName evidence="1">HMA domain-containing protein</fullName>
    </recommendedName>
</protein>
<evidence type="ECO:0000313" key="2">
    <source>
        <dbReference type="EMBL" id="AOO80290.1"/>
    </source>
</evidence>
<dbReference type="InterPro" id="IPR036163">
    <property type="entry name" value="HMA_dom_sf"/>
</dbReference>
<dbReference type="KEGG" id="bvv:BHK69_07255"/>
<gene>
    <name evidence="2" type="ORF">BHK69_07255</name>
</gene>
<dbReference type="CDD" id="cd00371">
    <property type="entry name" value="HMA"/>
    <property type="match status" value="1"/>
</dbReference>
<dbReference type="STRING" id="1526658.BHK69_07255"/>
<dbReference type="PROSITE" id="PS50846">
    <property type="entry name" value="HMA_2"/>
    <property type="match status" value="1"/>
</dbReference>
<feature type="domain" description="HMA" evidence="1">
    <location>
        <begin position="21"/>
        <end position="84"/>
    </location>
</feature>
<dbReference type="Pfam" id="PF00403">
    <property type="entry name" value="HMA"/>
    <property type="match status" value="1"/>
</dbReference>
<reference evidence="2 3" key="1">
    <citation type="journal article" date="2015" name="Antonie Van Leeuwenhoek">
        <title>Bosea vaviloviae sp. nov., a new species of slow-growing rhizobia isolated from nodules of the relict species Vavilovia formosa (Stev.) Fed.</title>
        <authorList>
            <person name="Safronova V.I."/>
            <person name="Kuznetsova I.G."/>
            <person name="Sazanova A.L."/>
            <person name="Kimeklis A.K."/>
            <person name="Belimov A.A."/>
            <person name="Andronov E.E."/>
            <person name="Pinaev A.G."/>
            <person name="Chizhevskaya E.P."/>
            <person name="Pukhaev A.R."/>
            <person name="Popov K.P."/>
            <person name="Willems A."/>
            <person name="Tikhonovich I.A."/>
        </authorList>
    </citation>
    <scope>NUCLEOTIDE SEQUENCE [LARGE SCALE GENOMIC DNA]</scope>
    <source>
        <strain evidence="2 3">Vaf18</strain>
    </source>
</reference>
<proteinExistence type="predicted"/>
<dbReference type="Gene3D" id="3.30.70.100">
    <property type="match status" value="1"/>
</dbReference>
<accession>A0A1D7TYV3</accession>
<dbReference type="Proteomes" id="UP000094969">
    <property type="component" value="Chromosome"/>
</dbReference>
<organism evidence="2 3">
    <name type="scientific">Bosea vaviloviae</name>
    <dbReference type="NCBI Taxonomy" id="1526658"/>
    <lineage>
        <taxon>Bacteria</taxon>
        <taxon>Pseudomonadati</taxon>
        <taxon>Pseudomonadota</taxon>
        <taxon>Alphaproteobacteria</taxon>
        <taxon>Hyphomicrobiales</taxon>
        <taxon>Boseaceae</taxon>
        <taxon>Bosea</taxon>
    </lineage>
</organism>
<dbReference type="GO" id="GO:0046872">
    <property type="term" value="F:metal ion binding"/>
    <property type="evidence" value="ECO:0007669"/>
    <property type="project" value="InterPro"/>
</dbReference>
<name>A0A1D7TYV3_9HYPH</name>
<dbReference type="AlphaFoldDB" id="A0A1D7TYV3"/>
<dbReference type="OrthoDB" id="9801832at2"/>
<sequence length="90" mass="8862">MCSCSQHAAPTETDTSATPDQAVILLVDDMTCGHCAGTIKGAIEQALPGSSVTADPASKRVTITGASDSAAIQAIVTKAGYTPLLAGASA</sequence>